<dbReference type="InterPro" id="IPR015495">
    <property type="entry name" value="Myb_TF_plants"/>
</dbReference>
<keyword evidence="8" id="KW-1185">Reference proteome</keyword>
<feature type="domain" description="HTH myb-type" evidence="6">
    <location>
        <begin position="9"/>
        <end position="61"/>
    </location>
</feature>
<dbReference type="PANTHER" id="PTHR47999:SF6">
    <property type="entry name" value="MYB-RELATED PROTEIN P"/>
    <property type="match status" value="1"/>
</dbReference>
<feature type="domain" description="Myb-like" evidence="5">
    <location>
        <begin position="62"/>
        <end position="112"/>
    </location>
</feature>
<dbReference type="PROSITE" id="PS51294">
    <property type="entry name" value="HTH_MYB"/>
    <property type="match status" value="2"/>
</dbReference>
<organism evidence="7 8">
    <name type="scientific">Stylosanthes scabra</name>
    <dbReference type="NCBI Taxonomy" id="79078"/>
    <lineage>
        <taxon>Eukaryota</taxon>
        <taxon>Viridiplantae</taxon>
        <taxon>Streptophyta</taxon>
        <taxon>Embryophyta</taxon>
        <taxon>Tracheophyta</taxon>
        <taxon>Spermatophyta</taxon>
        <taxon>Magnoliopsida</taxon>
        <taxon>eudicotyledons</taxon>
        <taxon>Gunneridae</taxon>
        <taxon>Pentapetalae</taxon>
        <taxon>rosids</taxon>
        <taxon>fabids</taxon>
        <taxon>Fabales</taxon>
        <taxon>Fabaceae</taxon>
        <taxon>Papilionoideae</taxon>
        <taxon>50 kb inversion clade</taxon>
        <taxon>dalbergioids sensu lato</taxon>
        <taxon>Dalbergieae</taxon>
        <taxon>Pterocarpus clade</taxon>
        <taxon>Stylosanthes</taxon>
    </lineage>
</organism>
<dbReference type="InterPro" id="IPR017930">
    <property type="entry name" value="Myb_dom"/>
</dbReference>
<gene>
    <name evidence="7" type="primary">MYB12_6</name>
    <name evidence="7" type="ORF">PIB30_067466</name>
</gene>
<keyword evidence="3" id="KW-0539">Nucleus</keyword>
<keyword evidence="2" id="KW-0238">DNA-binding</keyword>
<dbReference type="SUPFAM" id="SSF46689">
    <property type="entry name" value="Homeodomain-like"/>
    <property type="match status" value="1"/>
</dbReference>
<evidence type="ECO:0000313" key="8">
    <source>
        <dbReference type="Proteomes" id="UP001341840"/>
    </source>
</evidence>
<evidence type="ECO:0000256" key="1">
    <source>
        <dbReference type="ARBA" id="ARBA00004123"/>
    </source>
</evidence>
<dbReference type="InterPro" id="IPR001005">
    <property type="entry name" value="SANT/Myb"/>
</dbReference>
<dbReference type="Pfam" id="PF00249">
    <property type="entry name" value="Myb_DNA-binding"/>
    <property type="match status" value="2"/>
</dbReference>
<feature type="domain" description="HTH myb-type" evidence="6">
    <location>
        <begin position="62"/>
        <end position="116"/>
    </location>
</feature>
<dbReference type="InterPro" id="IPR009057">
    <property type="entry name" value="Homeodomain-like_sf"/>
</dbReference>
<dbReference type="PANTHER" id="PTHR47999">
    <property type="entry name" value="TRANSCRIPTION FACTOR MYB8-RELATED-RELATED"/>
    <property type="match status" value="1"/>
</dbReference>
<dbReference type="SMART" id="SM00717">
    <property type="entry name" value="SANT"/>
    <property type="match status" value="2"/>
</dbReference>
<accession>A0ABU6RMQ5</accession>
<comment type="subcellular location">
    <subcellularLocation>
        <location evidence="1">Nucleus</location>
    </subcellularLocation>
</comment>
<dbReference type="Gene3D" id="1.10.10.60">
    <property type="entry name" value="Homeodomain-like"/>
    <property type="match status" value="2"/>
</dbReference>
<proteinExistence type="predicted"/>
<feature type="region of interest" description="Disordered" evidence="4">
    <location>
        <begin position="119"/>
        <end position="191"/>
    </location>
</feature>
<protein>
    <submittedName>
        <fullName evidence="7">Transcription factor</fullName>
    </submittedName>
</protein>
<dbReference type="PROSITE" id="PS50090">
    <property type="entry name" value="MYB_LIKE"/>
    <property type="match status" value="2"/>
</dbReference>
<evidence type="ECO:0000256" key="4">
    <source>
        <dbReference type="SAM" id="MobiDB-lite"/>
    </source>
</evidence>
<dbReference type="EMBL" id="JASCZI010030913">
    <property type="protein sequence ID" value="MED6125327.1"/>
    <property type="molecule type" value="Genomic_DNA"/>
</dbReference>
<evidence type="ECO:0000259" key="6">
    <source>
        <dbReference type="PROSITE" id="PS51294"/>
    </source>
</evidence>
<comment type="caution">
    <text evidence="7">The sequence shown here is derived from an EMBL/GenBank/DDBJ whole genome shotgun (WGS) entry which is preliminary data.</text>
</comment>
<sequence>MGRAPCCDKVGLNKGRWTQEEDQILTNYIRANGEGSWRSLPKNAGLLRCGKSCRLRWINYLRADLKRGNISIEEEAIITKLHTSFGNRWSLIASQLPGRTDNEIKNYWNSHLSRKVYSFPSPNHKETSGATATATKILDTPPKRKGSGKTSRWAMKKNKTTSYSINSSPQKQKREQSGGEEEEGRGEVNEKIMGARSECEGEGSIDDGGVLSFNEIMDVSCMEQLDDHDHPCGLFTVSDSQSSHVIPNDNDTACPNKLVNGDAHSNCSSNNTSLDDTYWESVLQLSNTTHDSSWEHTTDAFFNWLWEDHDLDKLGQLAQITNNIDDEQNAIMLDSFLSS</sequence>
<feature type="domain" description="Myb-like" evidence="5">
    <location>
        <begin position="9"/>
        <end position="61"/>
    </location>
</feature>
<name>A0ABU6RMQ5_9FABA</name>
<reference evidence="7 8" key="1">
    <citation type="journal article" date="2023" name="Plants (Basel)">
        <title>Bridging the Gap: Combining Genomics and Transcriptomics Approaches to Understand Stylosanthes scabra, an Orphan Legume from the Brazilian Caatinga.</title>
        <authorList>
            <person name="Ferreira-Neto J.R.C."/>
            <person name="da Silva M.D."/>
            <person name="Binneck E."/>
            <person name="de Melo N.F."/>
            <person name="da Silva R.H."/>
            <person name="de Melo A.L.T.M."/>
            <person name="Pandolfi V."/>
            <person name="Bustamante F.O."/>
            <person name="Brasileiro-Vidal A.C."/>
            <person name="Benko-Iseppon A.M."/>
        </authorList>
    </citation>
    <scope>NUCLEOTIDE SEQUENCE [LARGE SCALE GENOMIC DNA]</scope>
    <source>
        <tissue evidence="7">Leaves</tissue>
    </source>
</reference>
<evidence type="ECO:0000256" key="3">
    <source>
        <dbReference type="ARBA" id="ARBA00023242"/>
    </source>
</evidence>
<evidence type="ECO:0000256" key="2">
    <source>
        <dbReference type="ARBA" id="ARBA00023125"/>
    </source>
</evidence>
<dbReference type="CDD" id="cd00167">
    <property type="entry name" value="SANT"/>
    <property type="match status" value="2"/>
</dbReference>
<dbReference type="Proteomes" id="UP001341840">
    <property type="component" value="Unassembled WGS sequence"/>
</dbReference>
<evidence type="ECO:0000313" key="7">
    <source>
        <dbReference type="EMBL" id="MED6125327.1"/>
    </source>
</evidence>
<feature type="compositionally biased region" description="Polar residues" evidence="4">
    <location>
        <begin position="160"/>
        <end position="169"/>
    </location>
</feature>
<evidence type="ECO:0000259" key="5">
    <source>
        <dbReference type="PROSITE" id="PS50090"/>
    </source>
</evidence>